<dbReference type="EMBL" id="RJVA01000013">
    <property type="protein sequence ID" value="ROQ91159.1"/>
    <property type="molecule type" value="Genomic_DNA"/>
</dbReference>
<dbReference type="OrthoDB" id="7784409at2"/>
<organism evidence="7 8">
    <name type="scientific">Desulfosoma caldarium</name>
    <dbReference type="NCBI Taxonomy" id="610254"/>
    <lineage>
        <taxon>Bacteria</taxon>
        <taxon>Pseudomonadati</taxon>
        <taxon>Thermodesulfobacteriota</taxon>
        <taxon>Syntrophobacteria</taxon>
        <taxon>Syntrophobacterales</taxon>
        <taxon>Syntrophobacteraceae</taxon>
        <taxon>Desulfosoma</taxon>
    </lineage>
</organism>
<evidence type="ECO:0000256" key="1">
    <source>
        <dbReference type="ARBA" id="ARBA00004167"/>
    </source>
</evidence>
<evidence type="ECO:0000259" key="6">
    <source>
        <dbReference type="Pfam" id="PF04357"/>
    </source>
</evidence>
<dbReference type="PANTHER" id="PTHR36985:SF1">
    <property type="entry name" value="TRANSLOCATION AND ASSEMBLY MODULE SUBUNIT TAMB"/>
    <property type="match status" value="1"/>
</dbReference>
<evidence type="ECO:0000256" key="3">
    <source>
        <dbReference type="ARBA" id="ARBA00022989"/>
    </source>
</evidence>
<reference evidence="7 8" key="1">
    <citation type="submission" date="2018-11" db="EMBL/GenBank/DDBJ databases">
        <title>Genomic Encyclopedia of Type Strains, Phase IV (KMG-IV): sequencing the most valuable type-strain genomes for metagenomic binning, comparative biology and taxonomic classification.</title>
        <authorList>
            <person name="Goeker M."/>
        </authorList>
    </citation>
    <scope>NUCLEOTIDE SEQUENCE [LARGE SCALE GENOMIC DNA]</scope>
    <source>
        <strain evidence="7 8">DSM 22027</strain>
    </source>
</reference>
<dbReference type="GO" id="GO:0009306">
    <property type="term" value="P:protein secretion"/>
    <property type="evidence" value="ECO:0007669"/>
    <property type="project" value="InterPro"/>
</dbReference>
<evidence type="ECO:0000256" key="5">
    <source>
        <dbReference type="SAM" id="MobiDB-lite"/>
    </source>
</evidence>
<dbReference type="InterPro" id="IPR007452">
    <property type="entry name" value="TamB_C"/>
</dbReference>
<evidence type="ECO:0000256" key="4">
    <source>
        <dbReference type="ARBA" id="ARBA00023136"/>
    </source>
</evidence>
<dbReference type="Proteomes" id="UP000276223">
    <property type="component" value="Unassembled WGS sequence"/>
</dbReference>
<evidence type="ECO:0000313" key="8">
    <source>
        <dbReference type="Proteomes" id="UP000276223"/>
    </source>
</evidence>
<comment type="caution">
    <text evidence="7">The sequence shown here is derived from an EMBL/GenBank/DDBJ whole genome shotgun (WGS) entry which is preliminary data.</text>
</comment>
<gene>
    <name evidence="7" type="ORF">EDC27_2444</name>
</gene>
<name>A0A3N1UP34_9BACT</name>
<comment type="subcellular location">
    <subcellularLocation>
        <location evidence="1">Membrane</location>
        <topology evidence="1">Single-pass membrane protein</topology>
    </subcellularLocation>
</comment>
<feature type="compositionally biased region" description="Low complexity" evidence="5">
    <location>
        <begin position="1031"/>
        <end position="1042"/>
    </location>
</feature>
<feature type="region of interest" description="Disordered" evidence="5">
    <location>
        <begin position="1016"/>
        <end position="1044"/>
    </location>
</feature>
<protein>
    <submittedName>
        <fullName evidence="7">Autotransporter translocation and assembly factor TamB</fullName>
    </submittedName>
</protein>
<sequence length="1282" mass="139532">MRTFRALAAIVGVLGLAVAALWAILQSPAAKKFLARELSRRLSGPHTTVRLGTLSGWIPFEIELDTLEIADTQGVWLTVRDLSMRWHPTALLRGRLHVEWVSARQAQVVRRPASSPPSQDTASPQPLIIPDLPMPLIVDKFFLHQVTLEAPVTGMLLTTALEGSVTFDFKEHTQKARLRIVANHAQRESFLTLEAVLQPKSPRLLGVLTFFEQENGWVSSRLALKHFGTLQAEMQLRLDPSEDPLGTIWVDALRVQTRPFSLSAHGGFQTASGVVHPTSYTVVVEDFEPLGALAGVALRGHGTAEGRVEGRLGRLEGELTLRLNTLEQASWKLSNGEMRWAWTLARDSSSAMPEVVLKILAQTASFETTQTTALALKNVHVDASAQLTREGRVAIERVRLEVPDVGAAELSGIVDMPQRRAQGRGVVDFSDLSFISFLTPQPIEGDGHGQVAFSGPWDNMTVQTSLHGERFAYGEAQWSAWSLDVAGTGLPENPTGTIRCRAVYGQGSWHLDVDFAKKGTELRVPRWTFQCQDATVIGSLQTDLDTFLSNGYLDVSIPRLDMLQGLWPQKIGGNLQGRVLLSNTGGRQSIEATLTVGSGTFNDIFIEALNVSAQVKTLSPSPLGTVTVSVKELEKDPLTVAQAQVKVEGNPEGMTFSSQFQGTFHEPFTLTTTGSVRRNGSSTGIRLETLVAHAGPYDLQLEGPAQIGIDPRGWTLTPMALRVESGRVTAGAQWNAENPSASVKMENLPLSMVEFLGGPSLEGILSGNAVLHGVENNPSAMVNLKIDALRHPGWPFGETLSVEAAARADASTLHLNAVLFGLGDEPSRAKVSMPIHFQMKPLDVQMLPEGPLSGTFSLAVALERIGSLLELDEHKIQGSLKGQVNLDGSLHRPLLGGELLLTKGRYEHEDWGIVLQDVTATVKAAKDTLFLRELKAFDGKKGFLRGSGRWRLDSSALFPYQAQVTFEDVSPLHRDDISGNLNGTLTIQGNFQETTLGGTLRVRPLKVELPKRLPPNIVELDVEETPPPSKPSGSPRPKGPSESPHRLSFELAVEFPGMTTVSGWGLESEWRGAVKITGRLPHPRLTGRLDTTRGSLDFLHRRFRLAEGHVIFYGETPPNPAILVLGETAVRDMTARVRLSGRASDLELALESSPERPQEEILAQILFGRSATTLTPLQAIRLANALQALRNRGGPSRNVLGKTQDFLGLDQLKLLGTGLGEGLGIGLGKYLGENLRVDVDQRLEQGDVSLKVEVEVTPNITVETEAGTQSRTGAGVFWKYDY</sequence>
<keyword evidence="4" id="KW-0472">Membrane</keyword>
<dbReference type="Pfam" id="PF04357">
    <property type="entry name" value="TamB"/>
    <property type="match status" value="1"/>
</dbReference>
<accession>A0A3N1UP34</accession>
<dbReference type="RefSeq" id="WP_123290871.1">
    <property type="nucleotide sequence ID" value="NZ_RJVA01000013.1"/>
</dbReference>
<proteinExistence type="predicted"/>
<evidence type="ECO:0000313" key="7">
    <source>
        <dbReference type="EMBL" id="ROQ91159.1"/>
    </source>
</evidence>
<evidence type="ECO:0000256" key="2">
    <source>
        <dbReference type="ARBA" id="ARBA00022692"/>
    </source>
</evidence>
<dbReference type="GO" id="GO:0005886">
    <property type="term" value="C:plasma membrane"/>
    <property type="evidence" value="ECO:0007669"/>
    <property type="project" value="InterPro"/>
</dbReference>
<keyword evidence="2" id="KW-0812">Transmembrane</keyword>
<dbReference type="PANTHER" id="PTHR36985">
    <property type="entry name" value="TRANSLOCATION AND ASSEMBLY MODULE SUBUNIT TAMB"/>
    <property type="match status" value="1"/>
</dbReference>
<keyword evidence="3" id="KW-1133">Transmembrane helix</keyword>
<keyword evidence="8" id="KW-1185">Reference proteome</keyword>
<feature type="domain" description="Translocation and assembly module TamB C-terminal" evidence="6">
    <location>
        <begin position="934"/>
        <end position="1282"/>
    </location>
</feature>